<protein>
    <recommendedName>
        <fullName evidence="3">FCP1 homology domain-containing protein</fullName>
    </recommendedName>
</protein>
<evidence type="ECO:0000313" key="2">
    <source>
        <dbReference type="Proteomes" id="UP000176751"/>
    </source>
</evidence>
<comment type="caution">
    <text evidence="1">The sequence shown here is derived from an EMBL/GenBank/DDBJ whole genome shotgun (WGS) entry which is preliminary data.</text>
</comment>
<reference evidence="1 2" key="1">
    <citation type="journal article" date="2016" name="Nat. Commun.">
        <title>Thousands of microbial genomes shed light on interconnected biogeochemical processes in an aquifer system.</title>
        <authorList>
            <person name="Anantharaman K."/>
            <person name="Brown C.T."/>
            <person name="Hug L.A."/>
            <person name="Sharon I."/>
            <person name="Castelle C.J."/>
            <person name="Probst A.J."/>
            <person name="Thomas B.C."/>
            <person name="Singh A."/>
            <person name="Wilkins M.J."/>
            <person name="Karaoz U."/>
            <person name="Brodie E.L."/>
            <person name="Williams K.H."/>
            <person name="Hubbard S.S."/>
            <person name="Banfield J.F."/>
        </authorList>
    </citation>
    <scope>NUCLEOTIDE SEQUENCE [LARGE SCALE GENOMIC DNA]</scope>
</reference>
<dbReference type="Proteomes" id="UP000176751">
    <property type="component" value="Unassembled WGS sequence"/>
</dbReference>
<name>A0A1F5HGJ8_9BACT</name>
<gene>
    <name evidence="1" type="ORF">A2196_05800</name>
</gene>
<evidence type="ECO:0008006" key="3">
    <source>
        <dbReference type="Google" id="ProtNLM"/>
    </source>
</evidence>
<evidence type="ECO:0000313" key="1">
    <source>
        <dbReference type="EMBL" id="OGE03248.1"/>
    </source>
</evidence>
<dbReference type="EMBL" id="MFCA01000001">
    <property type="protein sequence ID" value="OGE03248.1"/>
    <property type="molecule type" value="Genomic_DNA"/>
</dbReference>
<organism evidence="1 2">
    <name type="scientific">Candidatus Curtissbacteria bacterium RIFOXYA1_FULL_41_14</name>
    <dbReference type="NCBI Taxonomy" id="1797737"/>
    <lineage>
        <taxon>Bacteria</taxon>
        <taxon>Candidatus Curtissiibacteriota</taxon>
    </lineage>
</organism>
<sequence>MRVLPTNIYIDIDGVILTRGAVPALHLDKFLNYILGNYSVFWLTSRCHGDCQYTVNYLSQFLLPETVALLKNIKPTNFRIDKTEAIDFTRKFFWLDDDIFASEANTLKQHDNYDSWIVVNLIENPDQLLHLINHKLLYHKYRV</sequence>
<dbReference type="AlphaFoldDB" id="A0A1F5HGJ8"/>
<proteinExistence type="predicted"/>
<accession>A0A1F5HGJ8</accession>